<keyword evidence="7" id="KW-0255">Endonuclease</keyword>
<keyword evidence="6" id="KW-0680">Restriction system</keyword>
<dbReference type="CDD" id="cd22332">
    <property type="entry name" value="HsdR_N"/>
    <property type="match status" value="1"/>
</dbReference>
<dbReference type="RefSeq" id="WP_094512357.1">
    <property type="nucleotide sequence ID" value="NZ_NGPU01000094.1"/>
</dbReference>
<evidence type="ECO:0000256" key="6">
    <source>
        <dbReference type="ARBA" id="ARBA00022747"/>
    </source>
</evidence>
<dbReference type="InterPro" id="IPR051268">
    <property type="entry name" value="Type-I_R_enzyme_R_subunit"/>
</dbReference>
<comment type="catalytic activity">
    <reaction evidence="1">
        <text>Endonucleolytic cleavage of DNA to give random double-stranded fragments with terminal 5'-phosphates, ATP is simultaneously hydrolyzed.</text>
        <dbReference type="EC" id="3.1.21.3"/>
    </reaction>
</comment>
<evidence type="ECO:0000259" key="11">
    <source>
        <dbReference type="PROSITE" id="PS51192"/>
    </source>
</evidence>
<dbReference type="SUPFAM" id="SSF52540">
    <property type="entry name" value="P-loop containing nucleoside triphosphate hydrolases"/>
    <property type="match status" value="2"/>
</dbReference>
<organism evidence="12 13">
    <name type="scientific">Limosilactobacillus reuteri</name>
    <name type="common">Lactobacillus reuteri</name>
    <dbReference type="NCBI Taxonomy" id="1598"/>
    <lineage>
        <taxon>Bacteria</taxon>
        <taxon>Bacillati</taxon>
        <taxon>Bacillota</taxon>
        <taxon>Bacilli</taxon>
        <taxon>Lactobacillales</taxon>
        <taxon>Lactobacillaceae</taxon>
        <taxon>Limosilactobacillus</taxon>
    </lineage>
</organism>
<keyword evidence="10" id="KW-0238">DNA-binding</keyword>
<feature type="domain" description="Helicase ATP-binding" evidence="11">
    <location>
        <begin position="315"/>
        <end position="480"/>
    </location>
</feature>
<dbReference type="AlphaFoldDB" id="A0AB73PIJ6"/>
<accession>A0AB73PIJ6</accession>
<dbReference type="GO" id="GO:0003677">
    <property type="term" value="F:DNA binding"/>
    <property type="evidence" value="ECO:0007669"/>
    <property type="project" value="UniProtKB-KW"/>
</dbReference>
<dbReference type="InterPro" id="IPR014001">
    <property type="entry name" value="Helicase_ATP-bd"/>
</dbReference>
<dbReference type="SMART" id="SM00487">
    <property type="entry name" value="DEXDc"/>
    <property type="match status" value="1"/>
</dbReference>
<dbReference type="Gene3D" id="3.90.1570.50">
    <property type="match status" value="1"/>
</dbReference>
<dbReference type="GO" id="GO:0009307">
    <property type="term" value="P:DNA restriction-modification system"/>
    <property type="evidence" value="ECO:0007669"/>
    <property type="project" value="UniProtKB-KW"/>
</dbReference>
<dbReference type="GO" id="GO:0009035">
    <property type="term" value="F:type I site-specific deoxyribonuclease activity"/>
    <property type="evidence" value="ECO:0007669"/>
    <property type="project" value="UniProtKB-EC"/>
</dbReference>
<name>A0AB73PIJ6_LIMRT</name>
<evidence type="ECO:0000256" key="10">
    <source>
        <dbReference type="ARBA" id="ARBA00023125"/>
    </source>
</evidence>
<dbReference type="EC" id="3.1.21.3" evidence="3"/>
<dbReference type="InterPro" id="IPR027417">
    <property type="entry name" value="P-loop_NTPase"/>
</dbReference>
<evidence type="ECO:0000256" key="3">
    <source>
        <dbReference type="ARBA" id="ARBA00012654"/>
    </source>
</evidence>
<comment type="similarity">
    <text evidence="2">Belongs to the HsdR family.</text>
</comment>
<evidence type="ECO:0000256" key="5">
    <source>
        <dbReference type="ARBA" id="ARBA00022741"/>
    </source>
</evidence>
<dbReference type="Pfam" id="PF22679">
    <property type="entry name" value="T1R_D3-like"/>
    <property type="match status" value="1"/>
</dbReference>
<evidence type="ECO:0000256" key="9">
    <source>
        <dbReference type="ARBA" id="ARBA00022840"/>
    </source>
</evidence>
<gene>
    <name evidence="12" type="ORF">CBG15_00990</name>
</gene>
<evidence type="ECO:0000313" key="13">
    <source>
        <dbReference type="Proteomes" id="UP000216681"/>
    </source>
</evidence>
<dbReference type="EMBL" id="NGPX01000006">
    <property type="protein sequence ID" value="OYS95696.1"/>
    <property type="molecule type" value="Genomic_DNA"/>
</dbReference>
<dbReference type="PROSITE" id="PS51192">
    <property type="entry name" value="HELICASE_ATP_BIND_1"/>
    <property type="match status" value="1"/>
</dbReference>
<keyword evidence="5" id="KW-0547">Nucleotide-binding</keyword>
<comment type="caution">
    <text evidence="12">The sequence shown here is derived from an EMBL/GenBank/DDBJ whole genome shotgun (WGS) entry which is preliminary data.</text>
</comment>
<dbReference type="PANTHER" id="PTHR30195:SF15">
    <property type="entry name" value="TYPE I RESTRICTION ENZYME HINDI ENDONUCLEASE SUBUNIT"/>
    <property type="match status" value="1"/>
</dbReference>
<keyword evidence="4" id="KW-0540">Nuclease</keyword>
<dbReference type="GO" id="GO:0004386">
    <property type="term" value="F:helicase activity"/>
    <property type="evidence" value="ECO:0007669"/>
    <property type="project" value="UniProtKB-KW"/>
</dbReference>
<evidence type="ECO:0000313" key="12">
    <source>
        <dbReference type="EMBL" id="OYS95696.1"/>
    </source>
</evidence>
<sequence>MVKTYNELTRVQLPAVLHLVKLGYKYFSYKQNKQDIDTETNIFVPECKRQFLKLNPEATDSDFEKEFKDIKLELGYNDLGRSFFNRIQGTSNSNYKFIDWENFNNNSFKIAIEVPCINSEEEFRPDITVFINGLPLSYIEVKQPNAIRDKTTGMKSEFNRMTVRFKNQKFRKFHNITQLICFSDNMPYADDEGQQMQGSYYATTSLGKAIFNSMHEERYGELVDRIGTISDQQINEVLKDANKIVLKNSPEFKTNCKNETPMNMFLTSMYDRQRLQFFLRFGMTYVDTKDKNGNEVLQKHIMRYPQFFATRAVADKINEGVKKGVIWHTQGSGKTALAFFNIRYLRYLFQKKNIIPRFYFVVDRLDLATQASKAFKERGLKVKLISNKRQLNKPFSEDISVVNIQKVNEDTDLTNKSGYDLNTQNIYFIDEAHRSYNEKGSYLPNLYNADKKSIKIALTGTPLINIDHKGKKTSRATTKEIFGDYIHKYYYNQSIQDGYTLRLMREEIETSYKHKLKDILNGLSGNVEKGSLNKRLLYSNPKFVSPMLDYILDDFVKSRDIFGDQTIGGMIVAQSSEQAREMYKEFQERQRSGKTKLTASLILSDKDDKETRGEEVEDFKKGKTDLLIVYNMLLTGFNAPRLKKLYLGRMIKAHNLLQALTRVNRPYKDFRMGYIVDFANISKEFDKTNHAYFEELNSEYNSNLTDEKAENIYGSLFVPAHEIEDSLNQATIILSQYDTGNLENFSQQVSETPEKKDLLELKNTLEKLKEYYNISRLMSYTDLTEKIKAVEVPKLLKIVSDRLMTLNLISNAKDDSSDQLLKMAMNKMDFSFKKVGEVELQLAANDFVEKQRQAASALGHNWDQKDPEWISLYEEFTRVLEKQHIGEMTTADTKLNTTALDRIIKRINNLNAKNRRLATAFNGDKKFARTYKYVIYKKKGIAPSSVAEEPVLYKVMKKAKDKIDNEVSKNQNMVVNKAYFNNEAIQSIRQSSREENTKIPVPEVKEVSSLLTEEYDKEYQGVD</sequence>
<dbReference type="InterPro" id="IPR055180">
    <property type="entry name" value="HsdR_RecA-like_helicase_dom_2"/>
</dbReference>
<keyword evidence="8" id="KW-0378">Hydrolase</keyword>
<dbReference type="InterPro" id="IPR007409">
    <property type="entry name" value="Restrct_endonuc_type1_HsdR_N"/>
</dbReference>
<keyword evidence="9" id="KW-0067">ATP-binding</keyword>
<evidence type="ECO:0000256" key="1">
    <source>
        <dbReference type="ARBA" id="ARBA00000851"/>
    </source>
</evidence>
<dbReference type="PANTHER" id="PTHR30195">
    <property type="entry name" value="TYPE I SITE-SPECIFIC DEOXYRIBONUCLEASE PROTEIN SUBUNIT M AND R"/>
    <property type="match status" value="1"/>
</dbReference>
<dbReference type="Gene3D" id="3.40.50.300">
    <property type="entry name" value="P-loop containing nucleotide triphosphate hydrolases"/>
    <property type="match status" value="2"/>
</dbReference>
<dbReference type="Pfam" id="PF04313">
    <property type="entry name" value="HSDR_N"/>
    <property type="match status" value="1"/>
</dbReference>
<dbReference type="GO" id="GO:0005524">
    <property type="term" value="F:ATP binding"/>
    <property type="evidence" value="ECO:0007669"/>
    <property type="project" value="UniProtKB-KW"/>
</dbReference>
<evidence type="ECO:0000256" key="4">
    <source>
        <dbReference type="ARBA" id="ARBA00022722"/>
    </source>
</evidence>
<reference evidence="12 13" key="2">
    <citation type="submission" date="2017-09" db="EMBL/GenBank/DDBJ databases">
        <title>Tripartite evolution among Lactobacillus johnsonii, Lactobacillus taiwanensis, Lactobacillus reuteri and their rodent host.</title>
        <authorList>
            <person name="Wang T."/>
            <person name="Knowles S."/>
            <person name="Cheng C."/>
        </authorList>
    </citation>
    <scope>NUCLEOTIDE SEQUENCE [LARGE SCALE GENOMIC DNA]</scope>
    <source>
        <strain evidence="12 13">105n</strain>
    </source>
</reference>
<dbReference type="Proteomes" id="UP000216681">
    <property type="component" value="Unassembled WGS sequence"/>
</dbReference>
<protein>
    <recommendedName>
        <fullName evidence="3">type I site-specific deoxyribonuclease</fullName>
        <ecNumber evidence="3">3.1.21.3</ecNumber>
    </recommendedName>
</protein>
<keyword evidence="12" id="KW-0347">Helicase</keyword>
<reference evidence="12 13" key="1">
    <citation type="submission" date="2017-05" db="EMBL/GenBank/DDBJ databases">
        <authorList>
            <person name="Lin X.B."/>
            <person name="Stothard P."/>
            <person name="Tasseva G."/>
            <person name="Walter J."/>
        </authorList>
    </citation>
    <scope>NUCLEOTIDE SEQUENCE [LARGE SCALE GENOMIC DNA]</scope>
    <source>
        <strain evidence="12 13">105n</strain>
    </source>
</reference>
<proteinExistence type="inferred from homology"/>
<evidence type="ECO:0000256" key="2">
    <source>
        <dbReference type="ARBA" id="ARBA00008598"/>
    </source>
</evidence>
<dbReference type="InterPro" id="IPR040980">
    <property type="entry name" value="SWI2_SNF2"/>
</dbReference>
<evidence type="ECO:0000256" key="7">
    <source>
        <dbReference type="ARBA" id="ARBA00022759"/>
    </source>
</evidence>
<dbReference type="Pfam" id="PF18766">
    <property type="entry name" value="SWI2_SNF2"/>
    <property type="match status" value="1"/>
</dbReference>
<evidence type="ECO:0000256" key="8">
    <source>
        <dbReference type="ARBA" id="ARBA00022801"/>
    </source>
</evidence>